<keyword evidence="7" id="KW-1015">Disulfide bond</keyword>
<dbReference type="EC" id="3.1.1.-" evidence="8"/>
<dbReference type="GO" id="GO:0046872">
    <property type="term" value="F:metal ion binding"/>
    <property type="evidence" value="ECO:0007669"/>
    <property type="project" value="UniProtKB-KW"/>
</dbReference>
<evidence type="ECO:0000256" key="1">
    <source>
        <dbReference type="ARBA" id="ARBA00006249"/>
    </source>
</evidence>
<evidence type="ECO:0000256" key="6">
    <source>
        <dbReference type="ARBA" id="ARBA00022837"/>
    </source>
</evidence>
<reference evidence="9" key="1">
    <citation type="journal article" date="2020" name="Stud. Mycol.">
        <title>101 Dothideomycetes genomes: a test case for predicting lifestyles and emergence of pathogens.</title>
        <authorList>
            <person name="Haridas S."/>
            <person name="Albert R."/>
            <person name="Binder M."/>
            <person name="Bloem J."/>
            <person name="Labutti K."/>
            <person name="Salamov A."/>
            <person name="Andreopoulos B."/>
            <person name="Baker S."/>
            <person name="Barry K."/>
            <person name="Bills G."/>
            <person name="Bluhm B."/>
            <person name="Cannon C."/>
            <person name="Castanera R."/>
            <person name="Culley D."/>
            <person name="Daum C."/>
            <person name="Ezra D."/>
            <person name="Gonzalez J."/>
            <person name="Henrissat B."/>
            <person name="Kuo A."/>
            <person name="Liang C."/>
            <person name="Lipzen A."/>
            <person name="Lutzoni F."/>
            <person name="Magnuson J."/>
            <person name="Mondo S."/>
            <person name="Nolan M."/>
            <person name="Ohm R."/>
            <person name="Pangilinan J."/>
            <person name="Park H.-J."/>
            <person name="Ramirez L."/>
            <person name="Alfaro M."/>
            <person name="Sun H."/>
            <person name="Tritt A."/>
            <person name="Yoshinaga Y."/>
            <person name="Zwiers L.-H."/>
            <person name="Turgeon B."/>
            <person name="Goodwin S."/>
            <person name="Spatafora J."/>
            <person name="Crous P."/>
            <person name="Grigoriev I."/>
        </authorList>
    </citation>
    <scope>NUCLEOTIDE SEQUENCE</scope>
    <source>
        <strain evidence="9">CBS 113979</strain>
    </source>
</reference>
<keyword evidence="3" id="KW-0479">Metal-binding</keyword>
<keyword evidence="6" id="KW-0106">Calcium</keyword>
<feature type="chain" id="PRO_5026373092" description="Carboxylic ester hydrolase" evidence="8">
    <location>
        <begin position="20"/>
        <end position="557"/>
    </location>
</feature>
<keyword evidence="10" id="KW-1185">Reference proteome</keyword>
<sequence>MRWSTLTAVLFAATPLVSALGPDAACTAEYFNSIIPKEAHTTIVQYVPQDGSFGEVGDIAYPLAASILPALCAVKVNVTTPQSIVTFGLMLPDNWNGRFLTVGNGGYTGGANWVDMGAGAQYGFAVMSSDLGHNGTAEDGAWQWGNPELMVDWSHRGLHNSVVLSKQIITKAYGLIPKYNYFMSCSNGGRQAMVESQMYPEDFDGIVAGAAPWWYTREAVWVLKTRTTNLPADAAHNIPPENVPFIIEAVAKQCDASDGLVDGIISEPNRCKLDIAAMGCDVLGTTNMSQCLTPPQMETMQKIYSDYYEGDEMIYPGVEVGFEPRWLEMYGPRPAESFASLFAGPLKDLYNQVSMALVIGEQAYGKRFNLDADNYDLSAFHARGGKFLSYHGWADQLIPPRASIHYYQNLRATMDAKGVNTTDFFRLMMIPGMGHCAGSLSHAPWYIAAGIQAWSEGTWIRSTPGYEFQKDYDILLKMMDWVENNQPIEKVIATEFKTGNLEALRQRPICIYPKVAVYKGCGNVELEHNWECRDPVGPEEGVGVGPNITQGKRGWAY</sequence>
<evidence type="ECO:0000256" key="5">
    <source>
        <dbReference type="ARBA" id="ARBA00022801"/>
    </source>
</evidence>
<dbReference type="EMBL" id="ML977156">
    <property type="protein sequence ID" value="KAF1986555.1"/>
    <property type="molecule type" value="Genomic_DNA"/>
</dbReference>
<evidence type="ECO:0000256" key="2">
    <source>
        <dbReference type="ARBA" id="ARBA00022487"/>
    </source>
</evidence>
<dbReference type="GO" id="GO:0030600">
    <property type="term" value="F:feruloyl esterase activity"/>
    <property type="evidence" value="ECO:0007669"/>
    <property type="project" value="UniProtKB-ARBA"/>
</dbReference>
<dbReference type="SUPFAM" id="SSF53474">
    <property type="entry name" value="alpha/beta-Hydrolases"/>
    <property type="match status" value="1"/>
</dbReference>
<dbReference type="Gene3D" id="3.40.50.1820">
    <property type="entry name" value="alpha/beta hydrolase"/>
    <property type="match status" value="1"/>
</dbReference>
<evidence type="ECO:0000313" key="10">
    <source>
        <dbReference type="Proteomes" id="UP000800041"/>
    </source>
</evidence>
<keyword evidence="2" id="KW-0719">Serine esterase</keyword>
<gene>
    <name evidence="9" type="ORF">K402DRAFT_332148</name>
</gene>
<comment type="similarity">
    <text evidence="1 8">Belongs to the tannase family.</text>
</comment>
<evidence type="ECO:0000256" key="4">
    <source>
        <dbReference type="ARBA" id="ARBA00022729"/>
    </source>
</evidence>
<dbReference type="OrthoDB" id="3039123at2759"/>
<accession>A0A6G1H046</accession>
<keyword evidence="5 8" id="KW-0378">Hydrolase</keyword>
<feature type="signal peptide" evidence="8">
    <location>
        <begin position="1"/>
        <end position="19"/>
    </location>
</feature>
<dbReference type="InterPro" id="IPR011118">
    <property type="entry name" value="Tannase/feruloyl_esterase"/>
</dbReference>
<dbReference type="PANTHER" id="PTHR33938">
    <property type="entry name" value="FERULOYL ESTERASE B-RELATED"/>
    <property type="match status" value="1"/>
</dbReference>
<dbReference type="Proteomes" id="UP000800041">
    <property type="component" value="Unassembled WGS sequence"/>
</dbReference>
<dbReference type="PANTHER" id="PTHR33938:SF2">
    <property type="entry name" value="CARBOXYLIC ESTER HYDROLASE"/>
    <property type="match status" value="1"/>
</dbReference>
<evidence type="ECO:0000256" key="3">
    <source>
        <dbReference type="ARBA" id="ARBA00022723"/>
    </source>
</evidence>
<dbReference type="AlphaFoldDB" id="A0A6G1H046"/>
<proteinExistence type="inferred from homology"/>
<protein>
    <recommendedName>
        <fullName evidence="8">Carboxylic ester hydrolase</fullName>
        <ecNumber evidence="8">3.1.1.-</ecNumber>
    </recommendedName>
</protein>
<evidence type="ECO:0000313" key="9">
    <source>
        <dbReference type="EMBL" id="KAF1986555.1"/>
    </source>
</evidence>
<dbReference type="InterPro" id="IPR029058">
    <property type="entry name" value="AB_hydrolase_fold"/>
</dbReference>
<organism evidence="9 10">
    <name type="scientific">Aulographum hederae CBS 113979</name>
    <dbReference type="NCBI Taxonomy" id="1176131"/>
    <lineage>
        <taxon>Eukaryota</taxon>
        <taxon>Fungi</taxon>
        <taxon>Dikarya</taxon>
        <taxon>Ascomycota</taxon>
        <taxon>Pezizomycotina</taxon>
        <taxon>Dothideomycetes</taxon>
        <taxon>Pleosporomycetidae</taxon>
        <taxon>Aulographales</taxon>
        <taxon>Aulographaceae</taxon>
    </lineage>
</organism>
<keyword evidence="4 8" id="KW-0732">Signal</keyword>
<evidence type="ECO:0000256" key="8">
    <source>
        <dbReference type="RuleBase" id="RU361238"/>
    </source>
</evidence>
<dbReference type="Pfam" id="PF07519">
    <property type="entry name" value="Tannase"/>
    <property type="match status" value="2"/>
</dbReference>
<name>A0A6G1H046_9PEZI</name>
<evidence type="ECO:0000256" key="7">
    <source>
        <dbReference type="ARBA" id="ARBA00023157"/>
    </source>
</evidence>